<dbReference type="Gene3D" id="2.40.50.1020">
    <property type="entry name" value="LytTr DNA-binding domain"/>
    <property type="match status" value="1"/>
</dbReference>
<dbReference type="GO" id="GO:0000156">
    <property type="term" value="F:phosphorelay response regulator activity"/>
    <property type="evidence" value="ECO:0007669"/>
    <property type="project" value="InterPro"/>
</dbReference>
<protein>
    <submittedName>
        <fullName evidence="3">LytTR family transcriptional regulator</fullName>
    </submittedName>
</protein>
<feature type="transmembrane region" description="Helical" evidence="1">
    <location>
        <begin position="20"/>
        <end position="41"/>
    </location>
</feature>
<comment type="caution">
    <text evidence="3">The sequence shown here is derived from an EMBL/GenBank/DDBJ whole genome shotgun (WGS) entry which is preliminary data.</text>
</comment>
<dbReference type="PANTHER" id="PTHR37299">
    <property type="entry name" value="TRANSCRIPTIONAL REGULATOR-RELATED"/>
    <property type="match status" value="1"/>
</dbReference>
<dbReference type="Proteomes" id="UP000306147">
    <property type="component" value="Unassembled WGS sequence"/>
</dbReference>
<name>A0A4S1XAR6_9SPHN</name>
<dbReference type="AlphaFoldDB" id="A0A4S1XAR6"/>
<feature type="domain" description="HTH LytTR-type" evidence="2">
    <location>
        <begin position="174"/>
        <end position="279"/>
    </location>
</feature>
<dbReference type="Pfam" id="PF04397">
    <property type="entry name" value="LytTR"/>
    <property type="match status" value="1"/>
</dbReference>
<dbReference type="OrthoDB" id="9781059at2"/>
<keyword evidence="1" id="KW-1133">Transmembrane helix</keyword>
<dbReference type="PANTHER" id="PTHR37299:SF1">
    <property type="entry name" value="STAGE 0 SPORULATION PROTEIN A HOMOLOG"/>
    <property type="match status" value="1"/>
</dbReference>
<reference evidence="3 4" key="1">
    <citation type="submission" date="2019-04" db="EMBL/GenBank/DDBJ databases">
        <title>Sphingomonas psychrotolerans sp. nov., isolated from soil in the Tianshan Mountains, Xinjiang, China.</title>
        <authorList>
            <person name="Luo Y."/>
            <person name="Sheng H."/>
        </authorList>
    </citation>
    <scope>NUCLEOTIDE SEQUENCE [LARGE SCALE GENOMIC DNA]</scope>
    <source>
        <strain evidence="3 4">ZFGT-11</strain>
    </source>
</reference>
<accession>A0A4S1XAR6</accession>
<dbReference type="GO" id="GO:0003677">
    <property type="term" value="F:DNA binding"/>
    <property type="evidence" value="ECO:0007669"/>
    <property type="project" value="InterPro"/>
</dbReference>
<keyword evidence="4" id="KW-1185">Reference proteome</keyword>
<dbReference type="InterPro" id="IPR007492">
    <property type="entry name" value="LytTR_DNA-bd_dom"/>
</dbReference>
<dbReference type="EMBL" id="SRXT01000004">
    <property type="protein sequence ID" value="TGX53201.1"/>
    <property type="molecule type" value="Genomic_DNA"/>
</dbReference>
<sequence length="279" mass="29267">MKGNARALAPPLSPARARRLLRIGVLPWVALTLLVTLQAQILAALQQRPQPFLPSLGYTAAIYSAWALLGPLLLAAAHRILAAGGARRMRAAMLAAGLPVALALHVGLFSMLYWPVYGRSFASPGAMIPYVLAANLDTGALAYAAIVAIAVQHRRRLAAVKAPPHPPASASDGLWVRTGGGRQHVALETIEWVATAGDYVEIHTAAGTILADGSLSALGAALPPAAFARVHRTAIVRLDKVRAVRRLGRGDALLELAGGATVRLSRRYRPALSGWAALG</sequence>
<evidence type="ECO:0000313" key="3">
    <source>
        <dbReference type="EMBL" id="TGX53201.1"/>
    </source>
</evidence>
<dbReference type="RefSeq" id="WP_135963711.1">
    <property type="nucleotide sequence ID" value="NZ_SRXT01000004.1"/>
</dbReference>
<feature type="transmembrane region" description="Helical" evidence="1">
    <location>
        <begin position="93"/>
        <end position="116"/>
    </location>
</feature>
<keyword evidence="1" id="KW-0812">Transmembrane</keyword>
<evidence type="ECO:0000256" key="1">
    <source>
        <dbReference type="SAM" id="Phobius"/>
    </source>
</evidence>
<proteinExistence type="predicted"/>
<evidence type="ECO:0000313" key="4">
    <source>
        <dbReference type="Proteomes" id="UP000306147"/>
    </source>
</evidence>
<dbReference type="InterPro" id="IPR046947">
    <property type="entry name" value="LytR-like"/>
</dbReference>
<gene>
    <name evidence="3" type="ORF">E5A73_10055</name>
</gene>
<feature type="transmembrane region" description="Helical" evidence="1">
    <location>
        <begin position="61"/>
        <end position="81"/>
    </location>
</feature>
<dbReference type="SMART" id="SM00850">
    <property type="entry name" value="LytTR"/>
    <property type="match status" value="1"/>
</dbReference>
<evidence type="ECO:0000259" key="2">
    <source>
        <dbReference type="PROSITE" id="PS50930"/>
    </source>
</evidence>
<keyword evidence="1" id="KW-0472">Membrane</keyword>
<organism evidence="3 4">
    <name type="scientific">Sphingomonas gei</name>
    <dbReference type="NCBI Taxonomy" id="1395960"/>
    <lineage>
        <taxon>Bacteria</taxon>
        <taxon>Pseudomonadati</taxon>
        <taxon>Pseudomonadota</taxon>
        <taxon>Alphaproteobacteria</taxon>
        <taxon>Sphingomonadales</taxon>
        <taxon>Sphingomonadaceae</taxon>
        <taxon>Sphingomonas</taxon>
    </lineage>
</organism>
<feature type="transmembrane region" description="Helical" evidence="1">
    <location>
        <begin position="128"/>
        <end position="151"/>
    </location>
</feature>
<dbReference type="PROSITE" id="PS50930">
    <property type="entry name" value="HTH_LYTTR"/>
    <property type="match status" value="1"/>
</dbReference>